<evidence type="ECO:0000256" key="22">
    <source>
        <dbReference type="ARBA" id="ARBA00023288"/>
    </source>
</evidence>
<keyword evidence="13" id="KW-0732">Signal</keyword>
<evidence type="ECO:0000256" key="27">
    <source>
        <dbReference type="SAM" id="MobiDB-lite"/>
    </source>
</evidence>
<evidence type="ECO:0000256" key="1">
    <source>
        <dbReference type="ARBA" id="ARBA00000098"/>
    </source>
</evidence>
<feature type="region of interest" description="Disordered" evidence="27">
    <location>
        <begin position="20"/>
        <end position="58"/>
    </location>
</feature>
<evidence type="ECO:0000256" key="10">
    <source>
        <dbReference type="ARBA" id="ARBA00022670"/>
    </source>
</evidence>
<dbReference type="PRINTS" id="PR00756">
    <property type="entry name" value="ALADIPTASE"/>
</dbReference>
<dbReference type="PANTHER" id="PTHR11533:SF290">
    <property type="entry name" value="AMINOPEPTIDASE"/>
    <property type="match status" value="1"/>
</dbReference>
<keyword evidence="11" id="KW-0812">Transmembrane</keyword>
<evidence type="ECO:0000256" key="7">
    <source>
        <dbReference type="ARBA" id="ARBA00022438"/>
    </source>
</evidence>
<evidence type="ECO:0000256" key="12">
    <source>
        <dbReference type="ARBA" id="ARBA00022723"/>
    </source>
</evidence>
<keyword evidence="8" id="KW-1003">Cell membrane</keyword>
<feature type="domain" description="ERAP1-like C-terminal" evidence="29">
    <location>
        <begin position="1475"/>
        <end position="1770"/>
    </location>
</feature>
<keyword evidence="16" id="KW-0735">Signal-anchor</keyword>
<feature type="binding site" evidence="25">
    <location>
        <position position="298"/>
    </location>
    <ligand>
        <name>Zn(2+)</name>
        <dbReference type="ChEBI" id="CHEBI:29105"/>
        <note>catalytic</note>
    </ligand>
</feature>
<evidence type="ECO:0000256" key="9">
    <source>
        <dbReference type="ARBA" id="ARBA00022622"/>
    </source>
</evidence>
<dbReference type="InterPro" id="IPR050344">
    <property type="entry name" value="Peptidase_M1_aminopeptidases"/>
</dbReference>
<protein>
    <recommendedName>
        <fullName evidence="6">Aminopeptidase N</fullName>
        <ecNumber evidence="5">3.4.11.2</ecNumber>
    </recommendedName>
    <alternativeName>
        <fullName evidence="23">Microsomal aminopeptidase</fullName>
    </alternativeName>
</protein>
<dbReference type="Gene3D" id="2.60.40.1910">
    <property type="match status" value="2"/>
</dbReference>
<evidence type="ECO:0000256" key="23">
    <source>
        <dbReference type="ARBA" id="ARBA00042613"/>
    </source>
</evidence>
<dbReference type="FunFam" id="1.10.390.10:FF:000013">
    <property type="entry name" value="Aminopeptidase N"/>
    <property type="match status" value="1"/>
</dbReference>
<dbReference type="FunFam" id="2.60.40.1730:FF:000012">
    <property type="entry name" value="Aminopeptidase N"/>
    <property type="match status" value="1"/>
</dbReference>
<dbReference type="OrthoDB" id="510539at2759"/>
<dbReference type="InterPro" id="IPR045357">
    <property type="entry name" value="Aminopeptidase_N-like_N"/>
</dbReference>
<evidence type="ECO:0000256" key="14">
    <source>
        <dbReference type="ARBA" id="ARBA00022801"/>
    </source>
</evidence>
<dbReference type="GO" id="GO:0005737">
    <property type="term" value="C:cytoplasm"/>
    <property type="evidence" value="ECO:0007669"/>
    <property type="project" value="TreeGrafter"/>
</dbReference>
<feature type="active site" description="Proton acceptor" evidence="24">
    <location>
        <position position="299"/>
    </location>
</feature>
<evidence type="ECO:0000256" key="26">
    <source>
        <dbReference type="PIRSR" id="PIRSR634016-4"/>
    </source>
</evidence>
<evidence type="ECO:0000256" key="3">
    <source>
        <dbReference type="ARBA" id="ARBA00004609"/>
    </source>
</evidence>
<dbReference type="GO" id="GO:0006508">
    <property type="term" value="P:proteolysis"/>
    <property type="evidence" value="ECO:0007669"/>
    <property type="project" value="UniProtKB-KW"/>
</dbReference>
<dbReference type="EC" id="3.4.11.2" evidence="5"/>
<dbReference type="RefSeq" id="XP_014472136.1">
    <property type="nucleotide sequence ID" value="XM_014616650.1"/>
</dbReference>
<dbReference type="CDD" id="cd09601">
    <property type="entry name" value="M1_APN-Q_like"/>
    <property type="match status" value="2"/>
</dbReference>
<feature type="binding site" evidence="25">
    <location>
        <position position="321"/>
    </location>
    <ligand>
        <name>Zn(2+)</name>
        <dbReference type="ChEBI" id="CHEBI:29105"/>
        <note>catalytic</note>
    </ligand>
</feature>
<dbReference type="KEGG" id="dqu:106743114"/>
<dbReference type="Pfam" id="PF11838">
    <property type="entry name" value="ERAP1_C"/>
    <property type="match status" value="2"/>
</dbReference>
<evidence type="ECO:0000259" key="30">
    <source>
        <dbReference type="Pfam" id="PF17900"/>
    </source>
</evidence>
<dbReference type="GO" id="GO:0042277">
    <property type="term" value="F:peptide binding"/>
    <property type="evidence" value="ECO:0007669"/>
    <property type="project" value="TreeGrafter"/>
</dbReference>
<comment type="similarity">
    <text evidence="4">Belongs to the peptidase M1 family.</text>
</comment>
<feature type="binding site" evidence="25">
    <location>
        <position position="302"/>
    </location>
    <ligand>
        <name>Zn(2+)</name>
        <dbReference type="ChEBI" id="CHEBI:29105"/>
        <note>catalytic</note>
    </ligand>
</feature>
<feature type="domain" description="Aminopeptidase N-like N-terminal" evidence="30">
    <location>
        <begin position="46"/>
        <end position="183"/>
    </location>
</feature>
<evidence type="ECO:0000256" key="15">
    <source>
        <dbReference type="ARBA" id="ARBA00022833"/>
    </source>
</evidence>
<proteinExistence type="inferred from homology"/>
<evidence type="ECO:0000256" key="8">
    <source>
        <dbReference type="ARBA" id="ARBA00022475"/>
    </source>
</evidence>
<feature type="domain" description="Aminopeptidase N-like N-terminal" evidence="30">
    <location>
        <begin position="944"/>
        <end position="1133"/>
    </location>
</feature>
<keyword evidence="31" id="KW-1185">Reference proteome</keyword>
<dbReference type="GO" id="GO:0098552">
    <property type="term" value="C:side of membrane"/>
    <property type="evidence" value="ECO:0007669"/>
    <property type="project" value="UniProtKB-KW"/>
</dbReference>
<evidence type="ECO:0000313" key="32">
    <source>
        <dbReference type="RefSeq" id="XP_014472136.1"/>
    </source>
</evidence>
<evidence type="ECO:0000256" key="11">
    <source>
        <dbReference type="ARBA" id="ARBA00022692"/>
    </source>
</evidence>
<evidence type="ECO:0000256" key="19">
    <source>
        <dbReference type="ARBA" id="ARBA00023136"/>
    </source>
</evidence>
<dbReference type="GeneID" id="106743114"/>
<accession>A0A6P3X195</accession>
<evidence type="ECO:0000256" key="20">
    <source>
        <dbReference type="ARBA" id="ARBA00023157"/>
    </source>
</evidence>
<dbReference type="Gene3D" id="1.25.50.20">
    <property type="match status" value="2"/>
</dbReference>
<dbReference type="SUPFAM" id="SSF63737">
    <property type="entry name" value="Leukotriene A4 hydrolase N-terminal domain"/>
    <property type="match status" value="2"/>
</dbReference>
<dbReference type="FunFam" id="2.60.40.1910:FF:000008">
    <property type="entry name" value="Aminopeptidase"/>
    <property type="match status" value="2"/>
</dbReference>
<feature type="site" description="Transition state stabilizer" evidence="26">
    <location>
        <position position="390"/>
    </location>
</feature>
<evidence type="ECO:0000256" key="16">
    <source>
        <dbReference type="ARBA" id="ARBA00022968"/>
    </source>
</evidence>
<dbReference type="SUPFAM" id="SSF55486">
    <property type="entry name" value="Metalloproteases ('zincins'), catalytic domain"/>
    <property type="match status" value="2"/>
</dbReference>
<keyword evidence="10" id="KW-0645">Protease</keyword>
<evidence type="ECO:0000256" key="5">
    <source>
        <dbReference type="ARBA" id="ARBA00012564"/>
    </source>
</evidence>
<feature type="domain" description="Peptidase M1 membrane alanine aminopeptidase" evidence="28">
    <location>
        <begin position="1177"/>
        <end position="1391"/>
    </location>
</feature>
<dbReference type="Pfam" id="PF17900">
    <property type="entry name" value="Peptidase_M1_N"/>
    <property type="match status" value="2"/>
</dbReference>
<keyword evidence="18" id="KW-0482">Metalloprotease</keyword>
<evidence type="ECO:0000259" key="28">
    <source>
        <dbReference type="Pfam" id="PF01433"/>
    </source>
</evidence>
<evidence type="ECO:0000256" key="24">
    <source>
        <dbReference type="PIRSR" id="PIRSR634016-1"/>
    </source>
</evidence>
<dbReference type="InterPro" id="IPR027268">
    <property type="entry name" value="Peptidase_M4/M1_CTD_sf"/>
</dbReference>
<dbReference type="FunFam" id="1.25.50.20:FF:000001">
    <property type="entry name" value="Aminopeptidase"/>
    <property type="match status" value="1"/>
</dbReference>
<evidence type="ECO:0000313" key="31">
    <source>
        <dbReference type="Proteomes" id="UP000515204"/>
    </source>
</evidence>
<dbReference type="PANTHER" id="PTHR11533">
    <property type="entry name" value="PROTEASE M1 ZINC METALLOPROTEASE"/>
    <property type="match status" value="1"/>
</dbReference>
<keyword evidence="15 25" id="KW-0862">Zinc</keyword>
<evidence type="ECO:0000256" key="6">
    <source>
        <dbReference type="ARBA" id="ARBA00015611"/>
    </source>
</evidence>
<dbReference type="InterPro" id="IPR034016">
    <property type="entry name" value="M1_APN-typ"/>
</dbReference>
<dbReference type="GO" id="GO:0008270">
    <property type="term" value="F:zinc ion binding"/>
    <property type="evidence" value="ECO:0007669"/>
    <property type="project" value="InterPro"/>
</dbReference>
<comment type="cofactor">
    <cofactor evidence="25">
        <name>Zn(2+)</name>
        <dbReference type="ChEBI" id="CHEBI:29105"/>
    </cofactor>
    <text evidence="25">Binds 1 zinc ion per subunit.</text>
</comment>
<organism evidence="31 32">
    <name type="scientific">Dinoponera quadriceps</name>
    <name type="common">South American ant</name>
    <dbReference type="NCBI Taxonomy" id="609295"/>
    <lineage>
        <taxon>Eukaryota</taxon>
        <taxon>Metazoa</taxon>
        <taxon>Ecdysozoa</taxon>
        <taxon>Arthropoda</taxon>
        <taxon>Hexapoda</taxon>
        <taxon>Insecta</taxon>
        <taxon>Pterygota</taxon>
        <taxon>Neoptera</taxon>
        <taxon>Endopterygota</taxon>
        <taxon>Hymenoptera</taxon>
        <taxon>Apocrita</taxon>
        <taxon>Aculeata</taxon>
        <taxon>Formicoidea</taxon>
        <taxon>Formicidae</taxon>
        <taxon>Ponerinae</taxon>
        <taxon>Ponerini</taxon>
        <taxon>Dinoponera</taxon>
    </lineage>
</organism>
<keyword evidence="9" id="KW-0336">GPI-anchor</keyword>
<keyword evidence="17" id="KW-1133">Transmembrane helix</keyword>
<dbReference type="Gene3D" id="2.60.40.1730">
    <property type="entry name" value="tricorn interacting facor f3 domain"/>
    <property type="match status" value="2"/>
</dbReference>
<dbReference type="InterPro" id="IPR042097">
    <property type="entry name" value="Aminopeptidase_N-like_N_sf"/>
</dbReference>
<keyword evidence="21" id="KW-0325">Glycoprotein</keyword>
<dbReference type="Pfam" id="PF01433">
    <property type="entry name" value="Peptidase_M1"/>
    <property type="match status" value="2"/>
</dbReference>
<evidence type="ECO:0000256" key="18">
    <source>
        <dbReference type="ARBA" id="ARBA00023049"/>
    </source>
</evidence>
<dbReference type="GO" id="GO:0043171">
    <property type="term" value="P:peptide catabolic process"/>
    <property type="evidence" value="ECO:0007669"/>
    <property type="project" value="TreeGrafter"/>
</dbReference>
<keyword evidence="20" id="KW-1015">Disulfide bond</keyword>
<name>A0A6P3X195_DINQU</name>
<dbReference type="InterPro" id="IPR001930">
    <property type="entry name" value="Peptidase_M1"/>
</dbReference>
<sequence length="1804" mass="208916">MVENLTILDAHLKYTLKNDEKNKNYDDGGEDNKGDDGNGKDGNDNSKPKTVNAKIQHPSNPNDFLILTFEEKIPGKSGPYKLVMKYNGTLNDNLRGFYRSSYNDSKTIQWLATTHFEPVGARLAFPCWDEPAIKATFDITIKNPEDYSAISNMNMKSGSGQVNKDTKIRTTEFEQTPIMSTYLVAFVVSKFQNKIHSKDTNFAVWTRPNVIDSAEYAVQYGRNVLDNLEEFTGYKYYKSKENDPSMNMAKMDQISIPQFAAGAMENWGLVTYRESALLYTANVTTTQAKHDIAKVISHEFSHQWFGNLVTPEWWNYIWLNEGFATFFQYFTTESVNEAEKEIPWRLMEQFVVKNLQESAFVSDGTIYTRKMNQDVGRNEDINKLFDNIAYKKAASVIRMMQHFMTEDYFKEGLQKYLKENHFTSVTPEKLFKAMNDTLGKKDAPVLPASVADIMATWVDQEGYPVVTVERNANNDDITLKQERFFLTRERPWEKAKKPLWYIPINYVTDDSIKSNDTSAKEWMDNKVEKDGNSTTLTIKGLKTKKWWIFNNLQTGYYRVNYDDTNWETLATLLNSDNYTHILPVSRAQLIDDSLNLARGGYLSYDVALQFTLYLEREIDYIPWYAAARSFDYMDRMLQNMENYDILQKYIVQRINKFVENVGLNDVPTNNTDILKISREFALTTACRYGHKACQKYADEQLKNWLEDENKVPTDMREGVLCAGLRHADQNTWNKTLNKYEGAAEDEKKMILNGLGCSQSNKILRIFLEESLKRDNMDIFKTLNAICMNNAGSFDIIINFLNENIDQILEKDNNREKMTAHLNNLSTRIINHEQYGQLVLFVLRHKDVLDNRNVNFNGMNKGRNNIDWIEESQDKVSKWLTDNYHENSATSFTAMTFLIGMTFLRLLFKIALTFVVATALPLDDDSGNDSQTAKVNYRLPDNVTPVHYNIKLIPHIVEDNFTFNGEINVDIVICRVTRDIRLHALQLTIDEDATSLVDSEGVVYTPREHDLRNVTQMLVLDFDDELPPGHYTLNIKFVGILNDDLEGFFRTSYQNEQNDTVWIAVTLFEATSARRAFPCWDEPALKATFNISIKHHRNYTALSNMPARVHSEGSDEDGMIWTHFDTTPVMSTYLVAFVVLYDYVRVPNADGTVNMWSRSQLAPHSAFAQQIAERSEKLLTQYTNSTDKVPKMDHVSSPDFLTGAMENWGLIIYTENDFTYNEAKDTTKHKHWVAVVVAHEMAHQWFSNVVSPLWWTYVWLNEGFASFFESYILNMMFEDWRMMDLFVVEKQHSAFHFDVAKQVMPVTAKVNSPDEIKSLFTLISYRKAPVILRMLQHIITDQVFRNGLIRYLNTHQFSSATSDDLWNALQAALDESDVPHNDYILKDVMDTWTTQRHYPVLHVIRNYDTGEVILKQEHFRPDMETDEKETIDGDKWWIPITFATQSSPDFFNTVPTHWLRPQDENITISGIDPNDWIIVNLQQMGYYLVNYDATNWKKISDYLQSDDYTKIHVLNRAQLINDAYHLLRANQLNLTTFLDIAAYLKKETEYIPWCAMFAIFNEVIGVFNIPGGEYLKESMFEMVNGLVENVGYEESPTEDDFTKLKRVEALKWACHFGHPQCRRMATAKLIEYLDDPEGRKIPPNLKEWTLCNGMSNASLPSWNKMRDMYIKTSDDAFLFYMACSEDPDIIIRYLKINDSLADDFTYDYTIYSGAVSKHANKDPIFNYILANLDQITSRGIKIQHALGDVINNVYSKEKLDQINEFVKNNYKEDKELLKYIEAKTNTRLIVLLNTYKFIKTVNGVS</sequence>
<dbReference type="Proteomes" id="UP000515204">
    <property type="component" value="Unplaced"/>
</dbReference>
<dbReference type="GO" id="GO:0070006">
    <property type="term" value="F:metalloaminopeptidase activity"/>
    <property type="evidence" value="ECO:0007669"/>
    <property type="project" value="TreeGrafter"/>
</dbReference>
<feature type="domain" description="Peptidase M1 membrane alanine aminopeptidase" evidence="28">
    <location>
        <begin position="247"/>
        <end position="457"/>
    </location>
</feature>
<dbReference type="InterPro" id="IPR024571">
    <property type="entry name" value="ERAP1-like_C_dom"/>
</dbReference>
<dbReference type="GO" id="GO:0005615">
    <property type="term" value="C:extracellular space"/>
    <property type="evidence" value="ECO:0007669"/>
    <property type="project" value="TreeGrafter"/>
</dbReference>
<comment type="subcellular location">
    <subcellularLocation>
        <location evidence="3">Cell membrane</location>
        <topology evidence="3">Lipid-anchor</topology>
        <topology evidence="3">GPI-anchor</topology>
    </subcellularLocation>
    <subcellularLocation>
        <location evidence="2">Membrane</location>
        <topology evidence="2">Single-pass type II membrane protein</topology>
    </subcellularLocation>
</comment>
<feature type="domain" description="ERAP1-like C-terminal" evidence="29">
    <location>
        <begin position="546"/>
        <end position="844"/>
    </location>
</feature>
<evidence type="ECO:0000256" key="21">
    <source>
        <dbReference type="ARBA" id="ARBA00023180"/>
    </source>
</evidence>
<dbReference type="GO" id="GO:0005886">
    <property type="term" value="C:plasma membrane"/>
    <property type="evidence" value="ECO:0007669"/>
    <property type="project" value="UniProtKB-SubCell"/>
</dbReference>
<keyword evidence="14" id="KW-0378">Hydrolase</keyword>
<dbReference type="FunFam" id="1.10.390.10:FF:000019">
    <property type="entry name" value="Aminopeptidase"/>
    <property type="match status" value="1"/>
</dbReference>
<keyword evidence="22" id="KW-0449">Lipoprotein</keyword>
<feature type="compositionally biased region" description="Basic and acidic residues" evidence="27">
    <location>
        <begin position="20"/>
        <end position="47"/>
    </location>
</feature>
<dbReference type="GO" id="GO:0016285">
    <property type="term" value="F:alanyl aminopeptidase activity"/>
    <property type="evidence" value="ECO:0007669"/>
    <property type="project" value="UniProtKB-EC"/>
</dbReference>
<evidence type="ECO:0000256" key="17">
    <source>
        <dbReference type="ARBA" id="ARBA00022989"/>
    </source>
</evidence>
<gene>
    <name evidence="32" type="primary">LOC106743114</name>
</gene>
<evidence type="ECO:0000256" key="4">
    <source>
        <dbReference type="ARBA" id="ARBA00010136"/>
    </source>
</evidence>
<evidence type="ECO:0000256" key="2">
    <source>
        <dbReference type="ARBA" id="ARBA00004606"/>
    </source>
</evidence>
<comment type="catalytic activity">
    <reaction evidence="1">
        <text>Release of an N-terminal amino acid, Xaa-|-Yaa- from a peptide, amide or arylamide. Xaa is preferably Ala, but may be most amino acids including Pro (slow action). When a terminal hydrophobic residue is followed by a prolyl residue, the two may be released as an intact Xaa-Pro dipeptide.</text>
        <dbReference type="EC" id="3.4.11.2"/>
    </reaction>
</comment>
<keyword evidence="19" id="KW-0472">Membrane</keyword>
<dbReference type="Gene3D" id="1.10.390.10">
    <property type="entry name" value="Neutral Protease Domain 2"/>
    <property type="match status" value="2"/>
</dbReference>
<dbReference type="InterPro" id="IPR014782">
    <property type="entry name" value="Peptidase_M1_dom"/>
</dbReference>
<keyword evidence="12 25" id="KW-0479">Metal-binding</keyword>
<reference evidence="32" key="1">
    <citation type="submission" date="2025-08" db="UniProtKB">
        <authorList>
            <consortium name="RefSeq"/>
        </authorList>
    </citation>
    <scope>IDENTIFICATION</scope>
</reference>
<evidence type="ECO:0000256" key="25">
    <source>
        <dbReference type="PIRSR" id="PIRSR634016-3"/>
    </source>
</evidence>
<evidence type="ECO:0000259" key="29">
    <source>
        <dbReference type="Pfam" id="PF11838"/>
    </source>
</evidence>
<evidence type="ECO:0000256" key="13">
    <source>
        <dbReference type="ARBA" id="ARBA00022729"/>
    </source>
</evidence>
<keyword evidence="7" id="KW-0031">Aminopeptidase</keyword>